<proteinExistence type="predicted"/>
<accession>A0AAV7LPZ1</accession>
<reference evidence="2" key="1">
    <citation type="journal article" date="2022" name="bioRxiv">
        <title>Sequencing and chromosome-scale assembly of the giantPleurodeles waltlgenome.</title>
        <authorList>
            <person name="Brown T."/>
            <person name="Elewa A."/>
            <person name="Iarovenko S."/>
            <person name="Subramanian E."/>
            <person name="Araus A.J."/>
            <person name="Petzold A."/>
            <person name="Susuki M."/>
            <person name="Suzuki K.-i.T."/>
            <person name="Hayashi T."/>
            <person name="Toyoda A."/>
            <person name="Oliveira C."/>
            <person name="Osipova E."/>
            <person name="Leigh N.D."/>
            <person name="Simon A."/>
            <person name="Yun M.H."/>
        </authorList>
    </citation>
    <scope>NUCLEOTIDE SEQUENCE</scope>
    <source>
        <strain evidence="2">20211129_DDA</strain>
        <tissue evidence="2">Liver</tissue>
    </source>
</reference>
<evidence type="ECO:0000313" key="2">
    <source>
        <dbReference type="EMBL" id="KAJ1090973.1"/>
    </source>
</evidence>
<sequence length="220" mass="23688">MPGAISPLDFLARAARAPSLFSPGFRLFLGAIILVISLMIESQFFPKRASQDCTLHHDTCKISKEREFTNLQRARLCISELPNQNSDRFWLYPDWSPLSSSFANQDWGWGAKHTGLGALPAESDAGGGSHHKIQTGARPLSRLVLQPEAVGAGAASPRRRSQLAPQAIGGKGVQGTPVQDPSCRIPTWEEESADQAGTRPDLRVSGLCASLPLPEVGVLP</sequence>
<evidence type="ECO:0000256" key="1">
    <source>
        <dbReference type="SAM" id="MobiDB-lite"/>
    </source>
</evidence>
<gene>
    <name evidence="2" type="ORF">NDU88_004101</name>
</gene>
<dbReference type="EMBL" id="JANPWB010000015">
    <property type="protein sequence ID" value="KAJ1090973.1"/>
    <property type="molecule type" value="Genomic_DNA"/>
</dbReference>
<keyword evidence="3" id="KW-1185">Reference proteome</keyword>
<evidence type="ECO:0000313" key="3">
    <source>
        <dbReference type="Proteomes" id="UP001066276"/>
    </source>
</evidence>
<dbReference type="AlphaFoldDB" id="A0AAV7LPZ1"/>
<dbReference type="Proteomes" id="UP001066276">
    <property type="component" value="Chromosome 11"/>
</dbReference>
<protein>
    <submittedName>
        <fullName evidence="2">Uncharacterized protein</fullName>
    </submittedName>
</protein>
<organism evidence="2 3">
    <name type="scientific">Pleurodeles waltl</name>
    <name type="common">Iberian ribbed newt</name>
    <dbReference type="NCBI Taxonomy" id="8319"/>
    <lineage>
        <taxon>Eukaryota</taxon>
        <taxon>Metazoa</taxon>
        <taxon>Chordata</taxon>
        <taxon>Craniata</taxon>
        <taxon>Vertebrata</taxon>
        <taxon>Euteleostomi</taxon>
        <taxon>Amphibia</taxon>
        <taxon>Batrachia</taxon>
        <taxon>Caudata</taxon>
        <taxon>Salamandroidea</taxon>
        <taxon>Salamandridae</taxon>
        <taxon>Pleurodelinae</taxon>
        <taxon>Pleurodeles</taxon>
    </lineage>
</organism>
<feature type="region of interest" description="Disordered" evidence="1">
    <location>
        <begin position="151"/>
        <end position="184"/>
    </location>
</feature>
<comment type="caution">
    <text evidence="2">The sequence shown here is derived from an EMBL/GenBank/DDBJ whole genome shotgun (WGS) entry which is preliminary data.</text>
</comment>
<name>A0AAV7LPZ1_PLEWA</name>